<reference evidence="3" key="1">
    <citation type="journal article" date="2019" name="Int. J. Syst. Evol. Microbiol.">
        <title>The Global Catalogue of Microorganisms (GCM) 10K type strain sequencing project: providing services to taxonomists for standard genome sequencing and annotation.</title>
        <authorList>
            <consortium name="The Broad Institute Genomics Platform"/>
            <consortium name="The Broad Institute Genome Sequencing Center for Infectious Disease"/>
            <person name="Wu L."/>
            <person name="Ma J."/>
        </authorList>
    </citation>
    <scope>NUCLEOTIDE SEQUENCE [LARGE SCALE GENOMIC DNA]</scope>
    <source>
        <strain evidence="3">JCM 12165</strain>
    </source>
</reference>
<protein>
    <submittedName>
        <fullName evidence="2">Uncharacterized protein</fullName>
    </submittedName>
</protein>
<feature type="transmembrane region" description="Helical" evidence="1">
    <location>
        <begin position="33"/>
        <end position="52"/>
    </location>
</feature>
<feature type="transmembrane region" description="Helical" evidence="1">
    <location>
        <begin position="106"/>
        <end position="131"/>
    </location>
</feature>
<keyword evidence="1" id="KW-1133">Transmembrane helix</keyword>
<evidence type="ECO:0000313" key="2">
    <source>
        <dbReference type="EMBL" id="MFD1531756.1"/>
    </source>
</evidence>
<feature type="transmembrane region" description="Helical" evidence="1">
    <location>
        <begin position="64"/>
        <end position="86"/>
    </location>
</feature>
<accession>A0ABW4FMM7</accession>
<sequence>MTTHIRVASLALGPALLAASTFFWQDGRYGVTGGVLVALSSAAWIYGLLGVWEHLHAWLPKLAAVGLLMTLLGTFGGIAFGLQGFFEGIFGVSGPESLAAADEYPTASLLVLWGPGSMFPLSLVLLGAVLFRTAIVPRLLAVAFMLGGAAFPATRIGRIDLIAHTADALLLGASIWLSVLIAKGLLDSVANPEPVLHR</sequence>
<evidence type="ECO:0000313" key="3">
    <source>
        <dbReference type="Proteomes" id="UP001597145"/>
    </source>
</evidence>
<dbReference type="EMBL" id="JBHUCP010000014">
    <property type="protein sequence ID" value="MFD1531756.1"/>
    <property type="molecule type" value="Genomic_DNA"/>
</dbReference>
<dbReference type="Proteomes" id="UP001597145">
    <property type="component" value="Unassembled WGS sequence"/>
</dbReference>
<feature type="transmembrane region" description="Helical" evidence="1">
    <location>
        <begin position="168"/>
        <end position="186"/>
    </location>
</feature>
<keyword evidence="3" id="KW-1185">Reference proteome</keyword>
<name>A0ABW4FMM7_9PSEU</name>
<proteinExistence type="predicted"/>
<gene>
    <name evidence="2" type="ORF">ACFSCY_20190</name>
</gene>
<keyword evidence="1" id="KW-0812">Transmembrane</keyword>
<comment type="caution">
    <text evidence="2">The sequence shown here is derived from an EMBL/GenBank/DDBJ whole genome shotgun (WGS) entry which is preliminary data.</text>
</comment>
<organism evidence="2 3">
    <name type="scientific">Pseudonocardia aurantiaca</name>
    <dbReference type="NCBI Taxonomy" id="75290"/>
    <lineage>
        <taxon>Bacteria</taxon>
        <taxon>Bacillati</taxon>
        <taxon>Actinomycetota</taxon>
        <taxon>Actinomycetes</taxon>
        <taxon>Pseudonocardiales</taxon>
        <taxon>Pseudonocardiaceae</taxon>
        <taxon>Pseudonocardia</taxon>
    </lineage>
</organism>
<keyword evidence="1" id="KW-0472">Membrane</keyword>
<feature type="transmembrane region" description="Helical" evidence="1">
    <location>
        <begin position="138"/>
        <end position="156"/>
    </location>
</feature>
<evidence type="ECO:0000256" key="1">
    <source>
        <dbReference type="SAM" id="Phobius"/>
    </source>
</evidence>
<dbReference type="RefSeq" id="WP_343979977.1">
    <property type="nucleotide sequence ID" value="NZ_BAAAJG010000011.1"/>
</dbReference>